<sequence length="97" mass="11282">MATGQIYDKTFKQEAVRLVQTHEKSQRQVAEYLGIAMSTLSRWCSELATNGERAFVGSGNLQPEAEEMRRLRRENEMLRQERDILKKLHIEFLALIS</sequence>
<proteinExistence type="predicted"/>
<dbReference type="Pfam" id="PF01527">
    <property type="entry name" value="HTH_Tnp_1"/>
    <property type="match status" value="1"/>
</dbReference>
<accession>A0ABQ6FGV2</accession>
<dbReference type="InterPro" id="IPR002514">
    <property type="entry name" value="Transposase_8"/>
</dbReference>
<evidence type="ECO:0000256" key="1">
    <source>
        <dbReference type="SAM" id="Coils"/>
    </source>
</evidence>
<organism evidence="2 3">
    <name type="scientific">Dictyobacter halimunensis</name>
    <dbReference type="NCBI Taxonomy" id="3026934"/>
    <lineage>
        <taxon>Bacteria</taxon>
        <taxon>Bacillati</taxon>
        <taxon>Chloroflexota</taxon>
        <taxon>Ktedonobacteria</taxon>
        <taxon>Ktedonobacterales</taxon>
        <taxon>Dictyobacteraceae</taxon>
        <taxon>Dictyobacter</taxon>
    </lineage>
</organism>
<reference evidence="2 3" key="1">
    <citation type="submission" date="2023-02" db="EMBL/GenBank/DDBJ databases">
        <title>Dictyobacter halimunensis sp. nov., a new member of the class Ktedonobacteria from forest soil in a geothermal area.</title>
        <authorList>
            <person name="Rachmania M.K."/>
            <person name="Ningsih F."/>
            <person name="Sakai Y."/>
            <person name="Yabe S."/>
            <person name="Yokota A."/>
            <person name="Sjamsuridzal W."/>
        </authorList>
    </citation>
    <scope>NUCLEOTIDE SEQUENCE [LARGE SCALE GENOMIC DNA]</scope>
    <source>
        <strain evidence="2 3">S3.2.2.5</strain>
    </source>
</reference>
<evidence type="ECO:0000313" key="2">
    <source>
        <dbReference type="EMBL" id="GLV53178.1"/>
    </source>
</evidence>
<keyword evidence="3" id="KW-1185">Reference proteome</keyword>
<dbReference type="Gene3D" id="1.10.10.60">
    <property type="entry name" value="Homeodomain-like"/>
    <property type="match status" value="1"/>
</dbReference>
<evidence type="ECO:0000313" key="3">
    <source>
        <dbReference type="Proteomes" id="UP001344906"/>
    </source>
</evidence>
<comment type="caution">
    <text evidence="2">The sequence shown here is derived from an EMBL/GenBank/DDBJ whole genome shotgun (WGS) entry which is preliminary data.</text>
</comment>
<feature type="coiled-coil region" evidence="1">
    <location>
        <begin position="61"/>
        <end position="88"/>
    </location>
</feature>
<name>A0ABQ6FGV2_9CHLR</name>
<dbReference type="Proteomes" id="UP001344906">
    <property type="component" value="Unassembled WGS sequence"/>
</dbReference>
<dbReference type="RefSeq" id="WP_338246607.1">
    <property type="nucleotide sequence ID" value="NZ_BSRI01000001.1"/>
</dbReference>
<dbReference type="EMBL" id="BSRI01000001">
    <property type="protein sequence ID" value="GLV53178.1"/>
    <property type="molecule type" value="Genomic_DNA"/>
</dbReference>
<dbReference type="SUPFAM" id="SSF46689">
    <property type="entry name" value="Homeodomain-like"/>
    <property type="match status" value="1"/>
</dbReference>
<gene>
    <name evidence="2" type="ORF">KDH_00330</name>
</gene>
<protein>
    <submittedName>
        <fullName evidence="2">Transposase</fullName>
    </submittedName>
</protein>
<dbReference type="InterPro" id="IPR009057">
    <property type="entry name" value="Homeodomain-like_sf"/>
</dbReference>
<keyword evidence="1" id="KW-0175">Coiled coil</keyword>